<evidence type="ECO:0000313" key="1">
    <source>
        <dbReference type="EMBL" id="CAH1407822.1"/>
    </source>
</evidence>
<dbReference type="EMBL" id="OV725083">
    <property type="protein sequence ID" value="CAH1407822.1"/>
    <property type="molecule type" value="Genomic_DNA"/>
</dbReference>
<accession>A0A9P0HT72</accession>
<protein>
    <submittedName>
        <fullName evidence="1">Uncharacterized protein</fullName>
    </submittedName>
</protein>
<sequence>MRPSPSSYVIFADHRTANNILQKALDKKMVYLDDRWALVLLDVGTAPINKTMLKKRIMQVYMPRSICCTEPGQMLPCHCTEPFNFEMEGAKQLKIAISKAITSSISEGLSAEPSTYSCSSSAISPRNDTIFYDNLHKALNDSWLLRMTEYGDVGLNLRFEIRNIGETRVQQLGNWDPVAGIRTAAMPRVKRFFRIGTGFVSIN</sequence>
<dbReference type="OrthoDB" id="5984008at2759"/>
<keyword evidence="2" id="KW-1185">Reference proteome</keyword>
<dbReference type="Proteomes" id="UP001152798">
    <property type="component" value="Chromosome 7"/>
</dbReference>
<reference evidence="1" key="1">
    <citation type="submission" date="2022-01" db="EMBL/GenBank/DDBJ databases">
        <authorList>
            <person name="King R."/>
        </authorList>
    </citation>
    <scope>NUCLEOTIDE SEQUENCE</scope>
</reference>
<organism evidence="1 2">
    <name type="scientific">Nezara viridula</name>
    <name type="common">Southern green stink bug</name>
    <name type="synonym">Cimex viridulus</name>
    <dbReference type="NCBI Taxonomy" id="85310"/>
    <lineage>
        <taxon>Eukaryota</taxon>
        <taxon>Metazoa</taxon>
        <taxon>Ecdysozoa</taxon>
        <taxon>Arthropoda</taxon>
        <taxon>Hexapoda</taxon>
        <taxon>Insecta</taxon>
        <taxon>Pterygota</taxon>
        <taxon>Neoptera</taxon>
        <taxon>Paraneoptera</taxon>
        <taxon>Hemiptera</taxon>
        <taxon>Heteroptera</taxon>
        <taxon>Panheteroptera</taxon>
        <taxon>Pentatomomorpha</taxon>
        <taxon>Pentatomoidea</taxon>
        <taxon>Pentatomidae</taxon>
        <taxon>Pentatominae</taxon>
        <taxon>Nezara</taxon>
    </lineage>
</organism>
<proteinExistence type="predicted"/>
<name>A0A9P0HT72_NEZVI</name>
<gene>
    <name evidence="1" type="ORF">NEZAVI_LOCUS15455</name>
</gene>
<dbReference type="AlphaFoldDB" id="A0A9P0HT72"/>
<evidence type="ECO:0000313" key="2">
    <source>
        <dbReference type="Proteomes" id="UP001152798"/>
    </source>
</evidence>